<dbReference type="SUPFAM" id="SSF51445">
    <property type="entry name" value="(Trans)glycosidases"/>
    <property type="match status" value="1"/>
</dbReference>
<evidence type="ECO:0000256" key="1">
    <source>
        <dbReference type="ARBA" id="ARBA00022801"/>
    </source>
</evidence>
<dbReference type="PaxDb" id="2903-EOD25737"/>
<dbReference type="GO" id="GO:0009251">
    <property type="term" value="P:glucan catabolic process"/>
    <property type="evidence" value="ECO:0007669"/>
    <property type="project" value="TreeGrafter"/>
</dbReference>
<dbReference type="GeneID" id="17271283"/>
<name>A0A0D3JQF2_EMIH1</name>
<evidence type="ECO:0000313" key="10">
    <source>
        <dbReference type="Proteomes" id="UP000013827"/>
    </source>
</evidence>
<evidence type="ECO:0000256" key="5">
    <source>
        <dbReference type="ARBA" id="ARBA00036824"/>
    </source>
</evidence>
<keyword evidence="2" id="KW-0325">Glycoprotein</keyword>
<protein>
    <recommendedName>
        <fullName evidence="6">glucan 1,3-beta-glucosidase</fullName>
        <ecNumber evidence="6">3.2.1.58</ecNumber>
    </recommendedName>
</protein>
<keyword evidence="8" id="KW-0472">Membrane</keyword>
<feature type="region of interest" description="Disordered" evidence="7">
    <location>
        <begin position="28"/>
        <end position="47"/>
    </location>
</feature>
<dbReference type="HOGENOM" id="CLU_807601_0_0_1"/>
<comment type="catalytic activity">
    <reaction evidence="5">
        <text>Successive hydrolysis of beta-D-glucose units from the non-reducing ends of (1-&gt;3)-beta-D-glucans, releasing alpha-glucose.</text>
        <dbReference type="EC" id="3.2.1.58"/>
    </reaction>
</comment>
<dbReference type="KEGG" id="ehx:EMIHUDRAFT_205834"/>
<reference evidence="9" key="2">
    <citation type="submission" date="2024-10" db="UniProtKB">
        <authorList>
            <consortium name="EnsemblProtists"/>
        </authorList>
    </citation>
    <scope>IDENTIFICATION</scope>
</reference>
<evidence type="ECO:0000256" key="2">
    <source>
        <dbReference type="ARBA" id="ARBA00023180"/>
    </source>
</evidence>
<dbReference type="EC" id="3.2.1.58" evidence="6"/>
<dbReference type="GO" id="GO:0005576">
    <property type="term" value="C:extracellular region"/>
    <property type="evidence" value="ECO:0007669"/>
    <property type="project" value="TreeGrafter"/>
</dbReference>
<dbReference type="Gene3D" id="3.20.20.80">
    <property type="entry name" value="Glycosidases"/>
    <property type="match status" value="1"/>
</dbReference>
<dbReference type="EnsemblProtists" id="EOD25737">
    <property type="protein sequence ID" value="EOD25737"/>
    <property type="gene ID" value="EMIHUDRAFT_205834"/>
</dbReference>
<dbReference type="InterPro" id="IPR050386">
    <property type="entry name" value="Glycosyl_hydrolase_5"/>
</dbReference>
<evidence type="ECO:0000256" key="8">
    <source>
        <dbReference type="SAM" id="Phobius"/>
    </source>
</evidence>
<evidence type="ECO:0000256" key="6">
    <source>
        <dbReference type="ARBA" id="ARBA00038929"/>
    </source>
</evidence>
<dbReference type="GO" id="GO:0004338">
    <property type="term" value="F:glucan exo-1,3-beta-glucosidase activity"/>
    <property type="evidence" value="ECO:0007669"/>
    <property type="project" value="UniProtKB-EC"/>
</dbReference>
<dbReference type="GO" id="GO:0009986">
    <property type="term" value="C:cell surface"/>
    <property type="evidence" value="ECO:0007669"/>
    <property type="project" value="TreeGrafter"/>
</dbReference>
<dbReference type="PANTHER" id="PTHR31297">
    <property type="entry name" value="GLUCAN ENDO-1,6-BETA-GLUCOSIDASE B"/>
    <property type="match status" value="1"/>
</dbReference>
<dbReference type="GO" id="GO:0071555">
    <property type="term" value="P:cell wall organization"/>
    <property type="evidence" value="ECO:0007669"/>
    <property type="project" value="UniProtKB-KW"/>
</dbReference>
<reference evidence="10" key="1">
    <citation type="journal article" date="2013" name="Nature">
        <title>Pan genome of the phytoplankton Emiliania underpins its global distribution.</title>
        <authorList>
            <person name="Read B.A."/>
            <person name="Kegel J."/>
            <person name="Klute M.J."/>
            <person name="Kuo A."/>
            <person name="Lefebvre S.C."/>
            <person name="Maumus F."/>
            <person name="Mayer C."/>
            <person name="Miller J."/>
            <person name="Monier A."/>
            <person name="Salamov A."/>
            <person name="Young J."/>
            <person name="Aguilar M."/>
            <person name="Claverie J.M."/>
            <person name="Frickenhaus S."/>
            <person name="Gonzalez K."/>
            <person name="Herman E.K."/>
            <person name="Lin Y.C."/>
            <person name="Napier J."/>
            <person name="Ogata H."/>
            <person name="Sarno A.F."/>
            <person name="Shmutz J."/>
            <person name="Schroeder D."/>
            <person name="de Vargas C."/>
            <person name="Verret F."/>
            <person name="von Dassow P."/>
            <person name="Valentin K."/>
            <person name="Van de Peer Y."/>
            <person name="Wheeler G."/>
            <person name="Dacks J.B."/>
            <person name="Delwiche C.F."/>
            <person name="Dyhrman S.T."/>
            <person name="Glockner G."/>
            <person name="John U."/>
            <person name="Richards T."/>
            <person name="Worden A.Z."/>
            <person name="Zhang X."/>
            <person name="Grigoriev I.V."/>
            <person name="Allen A.E."/>
            <person name="Bidle K."/>
            <person name="Borodovsky M."/>
            <person name="Bowler C."/>
            <person name="Brownlee C."/>
            <person name="Cock J.M."/>
            <person name="Elias M."/>
            <person name="Gladyshev V.N."/>
            <person name="Groth M."/>
            <person name="Guda C."/>
            <person name="Hadaegh A."/>
            <person name="Iglesias-Rodriguez M.D."/>
            <person name="Jenkins J."/>
            <person name="Jones B.M."/>
            <person name="Lawson T."/>
            <person name="Leese F."/>
            <person name="Lindquist E."/>
            <person name="Lobanov A."/>
            <person name="Lomsadze A."/>
            <person name="Malik S.B."/>
            <person name="Marsh M.E."/>
            <person name="Mackinder L."/>
            <person name="Mock T."/>
            <person name="Mueller-Roeber B."/>
            <person name="Pagarete A."/>
            <person name="Parker M."/>
            <person name="Probert I."/>
            <person name="Quesneville H."/>
            <person name="Raines C."/>
            <person name="Rensing S.A."/>
            <person name="Riano-Pachon D.M."/>
            <person name="Richier S."/>
            <person name="Rokitta S."/>
            <person name="Shiraiwa Y."/>
            <person name="Soanes D.M."/>
            <person name="van der Giezen M."/>
            <person name="Wahlund T.M."/>
            <person name="Williams B."/>
            <person name="Wilson W."/>
            <person name="Wolfe G."/>
            <person name="Wurch L.L."/>
        </authorList>
    </citation>
    <scope>NUCLEOTIDE SEQUENCE</scope>
</reference>
<evidence type="ECO:0000256" key="3">
    <source>
        <dbReference type="ARBA" id="ARBA00023295"/>
    </source>
</evidence>
<sequence length="344" mass="36579">MARAWEHAIGLRSVDAFSQPKQLIELQPVSAPRSDQSAPLPSRREERPGRQRRSVLIYLAAAALLLALLATILIIEALRMKNPPPAPPAAVPRGWGGRFGVNLGAVFVPEPGFAASLFAEMPRPSPWDGDWASVVQAAGLILQSHWLSLCTTISPLCAICCGSATGREAARARYLAHIDRYIDGPLLAELAAAGNTLLRVPLGFWNLLAFPGPGGLRRPRADYLPRLERLLVRAEAAGFTAVLLDMHAPACSANGEEHGAVSLEGSKGLLLASATARTPRGEASRTEAALEARNLTLRATAAMASLLASRTRLAWRAAPSLYASYYEAAAAVVRQHAGDVVLCG</sequence>
<organism evidence="9 10">
    <name type="scientific">Emiliania huxleyi (strain CCMP1516)</name>
    <dbReference type="NCBI Taxonomy" id="280463"/>
    <lineage>
        <taxon>Eukaryota</taxon>
        <taxon>Haptista</taxon>
        <taxon>Haptophyta</taxon>
        <taxon>Prymnesiophyceae</taxon>
        <taxon>Isochrysidales</taxon>
        <taxon>Noelaerhabdaceae</taxon>
        <taxon>Emiliania</taxon>
    </lineage>
</organism>
<accession>A0A0D3JQF2</accession>
<evidence type="ECO:0000256" key="7">
    <source>
        <dbReference type="SAM" id="MobiDB-lite"/>
    </source>
</evidence>
<keyword evidence="4" id="KW-0961">Cell wall biogenesis/degradation</keyword>
<dbReference type="PANTHER" id="PTHR31297:SF34">
    <property type="entry name" value="GLUCAN 1,3-BETA-GLUCOSIDASE 2"/>
    <property type="match status" value="1"/>
</dbReference>
<keyword evidence="10" id="KW-1185">Reference proteome</keyword>
<dbReference type="InterPro" id="IPR017853">
    <property type="entry name" value="GH"/>
</dbReference>
<evidence type="ECO:0000313" key="9">
    <source>
        <dbReference type="EnsemblProtists" id="EOD25737"/>
    </source>
</evidence>
<keyword evidence="1" id="KW-0378">Hydrolase</keyword>
<keyword evidence="8" id="KW-0812">Transmembrane</keyword>
<dbReference type="Proteomes" id="UP000013827">
    <property type="component" value="Unassembled WGS sequence"/>
</dbReference>
<dbReference type="AlphaFoldDB" id="A0A0D3JQF2"/>
<feature type="transmembrane region" description="Helical" evidence="8">
    <location>
        <begin position="55"/>
        <end position="75"/>
    </location>
</feature>
<proteinExistence type="predicted"/>
<keyword evidence="8" id="KW-1133">Transmembrane helix</keyword>
<dbReference type="RefSeq" id="XP_005778166.1">
    <property type="nucleotide sequence ID" value="XM_005778109.1"/>
</dbReference>
<keyword evidence="3" id="KW-0326">Glycosidase</keyword>
<evidence type="ECO:0000256" key="4">
    <source>
        <dbReference type="ARBA" id="ARBA00023316"/>
    </source>
</evidence>